<comment type="caution">
    <text evidence="10">The sequence shown here is derived from an EMBL/GenBank/DDBJ whole genome shotgun (WGS) entry which is preliminary data.</text>
</comment>
<evidence type="ECO:0000256" key="7">
    <source>
        <dbReference type="HAMAP-Rule" id="MF_01428"/>
    </source>
</evidence>
<feature type="binding site" evidence="7">
    <location>
        <position position="85"/>
    </location>
    <ligand>
        <name>Zn(2+)</name>
        <dbReference type="ChEBI" id="CHEBI:29105"/>
    </ligand>
</feature>
<dbReference type="EC" id="6.1.1.-" evidence="7"/>
<keyword evidence="4 7" id="KW-0862">Zinc</keyword>
<dbReference type="InterPro" id="IPR020058">
    <property type="entry name" value="Glu/Gln-tRNA-synth_Ib_cat-dom"/>
</dbReference>
<keyword evidence="6 7" id="KW-0030">Aminoacyl-tRNA synthetase</keyword>
<protein>
    <recommendedName>
        <fullName evidence="7">Glutamyl-Q tRNA(Asp) synthetase</fullName>
        <shortName evidence="7">Glu-Q-RSs</shortName>
        <ecNumber evidence="7">6.1.1.-</ecNumber>
    </recommendedName>
</protein>
<dbReference type="GO" id="GO:0005524">
    <property type="term" value="F:ATP binding"/>
    <property type="evidence" value="ECO:0007669"/>
    <property type="project" value="UniProtKB-KW"/>
</dbReference>
<dbReference type="InterPro" id="IPR014729">
    <property type="entry name" value="Rossmann-like_a/b/a_fold"/>
</dbReference>
<dbReference type="NCBIfam" id="NF004314">
    <property type="entry name" value="PRK05710.1-3"/>
    <property type="match status" value="1"/>
</dbReference>
<dbReference type="GO" id="GO:0006400">
    <property type="term" value="P:tRNA modification"/>
    <property type="evidence" value="ECO:0007669"/>
    <property type="project" value="InterPro"/>
</dbReference>
<comment type="cofactor">
    <cofactor evidence="7">
        <name>Zn(2+)</name>
        <dbReference type="ChEBI" id="CHEBI:29105"/>
    </cofactor>
    <text evidence="7">Binds 1 zinc ion per subunit.</text>
</comment>
<dbReference type="EMBL" id="CBTK010000112">
    <property type="protein sequence ID" value="CDH44917.1"/>
    <property type="molecule type" value="Genomic_DNA"/>
</dbReference>
<comment type="similarity">
    <text evidence="7">Belongs to the class-I aminoacyl-tRNA synthetase family. GluQ subfamily.</text>
</comment>
<comment type="function">
    <text evidence="7">Catalyzes the tRNA-independent activation of glutamate in presence of ATP and the subsequent transfer of glutamate onto a tRNA(Asp). Glutamate is transferred on the 2-amino-5-(4,5-dihydroxy-2-cyclopenten-1-yl) moiety of the queuosine in the wobble position of the QUC anticodon.</text>
</comment>
<feature type="binding site" evidence="7">
    <location>
        <position position="222"/>
    </location>
    <ligand>
        <name>ATP</name>
        <dbReference type="ChEBI" id="CHEBI:30616"/>
    </ligand>
</feature>
<feature type="binding site" evidence="7">
    <location>
        <position position="29"/>
    </location>
    <ligand>
        <name>L-glutamate</name>
        <dbReference type="ChEBI" id="CHEBI:29985"/>
    </ligand>
</feature>
<dbReference type="SUPFAM" id="SSF52374">
    <property type="entry name" value="Nucleotidylyl transferase"/>
    <property type="match status" value="1"/>
</dbReference>
<gene>
    <name evidence="10" type="primary">yadB</name>
    <name evidence="7" type="synonym">gluQ</name>
    <name evidence="10" type="ORF">BN874_20037</name>
</gene>
<dbReference type="GO" id="GO:0008270">
    <property type="term" value="F:zinc ion binding"/>
    <property type="evidence" value="ECO:0007669"/>
    <property type="project" value="UniProtKB-UniRule"/>
</dbReference>
<keyword evidence="3 7" id="KW-0547">Nucleotide-binding</keyword>
<dbReference type="Proteomes" id="UP000019184">
    <property type="component" value="Unassembled WGS sequence"/>
</dbReference>
<dbReference type="FunFam" id="3.40.50.620:FF:000093">
    <property type="entry name" value="Glutamyl-Q tRNA(Asp) synthetase"/>
    <property type="match status" value="1"/>
</dbReference>
<dbReference type="AlphaFoldDB" id="A0A7U7GB51"/>
<evidence type="ECO:0000256" key="5">
    <source>
        <dbReference type="ARBA" id="ARBA00022840"/>
    </source>
</evidence>
<reference evidence="10 11" key="1">
    <citation type="journal article" date="2014" name="ISME J.">
        <title>Candidatus Competibacter-lineage genomes retrieved from metagenomes reveal functional metabolic diversity.</title>
        <authorList>
            <person name="McIlroy S.J."/>
            <person name="Albertsen M."/>
            <person name="Andresen E.K."/>
            <person name="Saunders A.M."/>
            <person name="Kristiansen R."/>
            <person name="Stokholm-Bjerregaard M."/>
            <person name="Nielsen K.L."/>
            <person name="Nielsen P.H."/>
        </authorList>
    </citation>
    <scope>NUCLEOTIDE SEQUENCE [LARGE SCALE GENOMIC DNA]</scope>
    <source>
        <strain evidence="10 11">Run_B_J11</strain>
    </source>
</reference>
<keyword evidence="2 7" id="KW-0479">Metal-binding</keyword>
<evidence type="ECO:0000256" key="2">
    <source>
        <dbReference type="ARBA" id="ARBA00022723"/>
    </source>
</evidence>
<dbReference type="InterPro" id="IPR049940">
    <property type="entry name" value="GluQ/Sye"/>
</dbReference>
<dbReference type="PANTHER" id="PTHR43311:SF1">
    <property type="entry name" value="GLUTAMYL-Q TRNA(ASP) SYNTHETASE"/>
    <property type="match status" value="1"/>
</dbReference>
<feature type="binding site" evidence="7">
    <location>
        <position position="109"/>
    </location>
    <ligand>
        <name>Zn(2+)</name>
        <dbReference type="ChEBI" id="CHEBI:29105"/>
    </ligand>
</feature>
<dbReference type="GO" id="GO:0005829">
    <property type="term" value="C:cytosol"/>
    <property type="evidence" value="ECO:0007669"/>
    <property type="project" value="TreeGrafter"/>
</dbReference>
<evidence type="ECO:0000256" key="1">
    <source>
        <dbReference type="ARBA" id="ARBA00022598"/>
    </source>
</evidence>
<keyword evidence="8" id="KW-0648">Protein biosynthesis</keyword>
<feature type="binding site" evidence="7">
    <location>
        <position position="105"/>
    </location>
    <ligand>
        <name>Zn(2+)</name>
        <dbReference type="ChEBI" id="CHEBI:29105"/>
    </ligand>
</feature>
<keyword evidence="5 7" id="KW-0067">ATP-binding</keyword>
<proteinExistence type="inferred from homology"/>
<dbReference type="InterPro" id="IPR022380">
    <property type="entry name" value="Glu-Q_tRNA(Asp)_Synthase"/>
</dbReference>
<accession>A0A7U7GB51</accession>
<dbReference type="GO" id="GO:0004818">
    <property type="term" value="F:glutamate-tRNA ligase activity"/>
    <property type="evidence" value="ECO:0007669"/>
    <property type="project" value="TreeGrafter"/>
</dbReference>
<evidence type="ECO:0000256" key="3">
    <source>
        <dbReference type="ARBA" id="ARBA00022741"/>
    </source>
</evidence>
<organism evidence="10 11">
    <name type="scientific">Candidatus Contendobacter odensis Run_B_J11</name>
    <dbReference type="NCBI Taxonomy" id="1400861"/>
    <lineage>
        <taxon>Bacteria</taxon>
        <taxon>Pseudomonadati</taxon>
        <taxon>Pseudomonadota</taxon>
        <taxon>Gammaproteobacteria</taxon>
        <taxon>Candidatus Competibacteraceae</taxon>
        <taxon>Candidatus Contendibacter</taxon>
    </lineage>
</organism>
<dbReference type="HAMAP" id="MF_01428">
    <property type="entry name" value="Glu_Q_tRNA_synth"/>
    <property type="match status" value="1"/>
</dbReference>
<evidence type="ECO:0000256" key="8">
    <source>
        <dbReference type="RuleBase" id="RU363037"/>
    </source>
</evidence>
<feature type="binding site" evidence="7">
    <location>
        <position position="163"/>
    </location>
    <ligand>
        <name>L-glutamate</name>
        <dbReference type="ChEBI" id="CHEBI:29985"/>
    </ligand>
</feature>
<feature type="domain" description="Glutamyl/glutaminyl-tRNA synthetase class Ib catalytic" evidence="9">
    <location>
        <begin position="2"/>
        <end position="224"/>
    </location>
</feature>
<evidence type="ECO:0000313" key="10">
    <source>
        <dbReference type="EMBL" id="CDH44917.1"/>
    </source>
</evidence>
<evidence type="ECO:0000256" key="6">
    <source>
        <dbReference type="ARBA" id="ARBA00023146"/>
    </source>
</evidence>
<feature type="short sequence motif" description="'KMSKS' region" evidence="7">
    <location>
        <begin position="219"/>
        <end position="223"/>
    </location>
</feature>
<dbReference type="PANTHER" id="PTHR43311">
    <property type="entry name" value="GLUTAMATE--TRNA LIGASE"/>
    <property type="match status" value="1"/>
</dbReference>
<comment type="caution">
    <text evidence="7">Lacks conserved residue(s) required for the propagation of feature annotation.</text>
</comment>
<dbReference type="GO" id="GO:0016740">
    <property type="term" value="F:transferase activity"/>
    <property type="evidence" value="ECO:0007669"/>
    <property type="project" value="UniProtKB-KW"/>
</dbReference>
<dbReference type="NCBIfam" id="TIGR03838">
    <property type="entry name" value="queuosine_YadB"/>
    <property type="match status" value="1"/>
</dbReference>
<sequence length="288" mass="31992">MLHLGSLIAALGSFLEARRCGGEWLLRIEDVDSPRTVPGAADAILRTLEQCGLHWDGPVCYQSQRTERYQAALEWLLRAGRAYPCTCTRRQLASNPRARDGSPIYPGTCRCGVRQPDRPCAIRLRVNDAPILFQDALQGSYQQRLESEVGDFIIRRADGLFAYQLAVVVDDADQGISQVVRGSDLLDSTPRQIYLQRLLKLPTPDYAHLPVAVNSGGDKLSKQTGAPPLDERNLGSALWAALDFLGQQPPSDLVREPPTIILDWALAHWRLDRVPAIRSCHRAFFACP</sequence>
<name>A0A7U7GB51_9GAMM</name>
<dbReference type="Gene3D" id="3.40.50.620">
    <property type="entry name" value="HUPs"/>
    <property type="match status" value="1"/>
</dbReference>
<evidence type="ECO:0000256" key="4">
    <source>
        <dbReference type="ARBA" id="ARBA00022833"/>
    </source>
</evidence>
<evidence type="ECO:0000259" key="9">
    <source>
        <dbReference type="Pfam" id="PF00749"/>
    </source>
</evidence>
<dbReference type="Pfam" id="PF00749">
    <property type="entry name" value="tRNA-synt_1c"/>
    <property type="match status" value="1"/>
</dbReference>
<keyword evidence="1 7" id="KW-0436">Ligase</keyword>
<feature type="binding site" evidence="7">
    <location>
        <position position="87"/>
    </location>
    <ligand>
        <name>Zn(2+)</name>
        <dbReference type="ChEBI" id="CHEBI:29105"/>
    </ligand>
</feature>
<keyword evidence="11" id="KW-1185">Reference proteome</keyword>
<dbReference type="GO" id="GO:0006424">
    <property type="term" value="P:glutamyl-tRNA aminoacylation"/>
    <property type="evidence" value="ECO:0007669"/>
    <property type="project" value="InterPro"/>
</dbReference>
<keyword evidence="10" id="KW-0808">Transferase</keyword>
<feature type="binding site" evidence="7">
    <location>
        <position position="181"/>
    </location>
    <ligand>
        <name>L-glutamate</name>
        <dbReference type="ChEBI" id="CHEBI:29985"/>
    </ligand>
</feature>
<evidence type="ECO:0000313" key="11">
    <source>
        <dbReference type="Proteomes" id="UP000019184"/>
    </source>
</evidence>